<keyword evidence="1" id="KW-0732">Signal</keyword>
<protein>
    <recommendedName>
        <fullName evidence="5">Feruloyl esterase</fullName>
    </recommendedName>
</protein>
<comment type="caution">
    <text evidence="3">The sequence shown here is derived from an EMBL/GenBank/DDBJ whole genome shotgun (WGS) entry which is preliminary data.</text>
</comment>
<keyword evidence="4" id="KW-1185">Reference proteome</keyword>
<dbReference type="InterPro" id="IPR050955">
    <property type="entry name" value="Plant_Biomass_Hydrol_Est"/>
</dbReference>
<proteinExistence type="predicted"/>
<accession>A0AAD8Y6G3</accession>
<name>A0AAD8Y6G3_9STRA</name>
<dbReference type="PANTHER" id="PTHR43037:SF5">
    <property type="entry name" value="FERULOYL ESTERASE"/>
    <property type="match status" value="1"/>
</dbReference>
<dbReference type="SUPFAM" id="SSF53474">
    <property type="entry name" value="alpha/beta-Hydrolases"/>
    <property type="match status" value="1"/>
</dbReference>
<evidence type="ECO:0000256" key="1">
    <source>
        <dbReference type="ARBA" id="ARBA00022729"/>
    </source>
</evidence>
<dbReference type="InterPro" id="IPR029058">
    <property type="entry name" value="AB_hydrolase_fold"/>
</dbReference>
<dbReference type="EMBL" id="JATAAI010000015">
    <property type="protein sequence ID" value="KAK1740616.1"/>
    <property type="molecule type" value="Genomic_DNA"/>
</dbReference>
<dbReference type="GO" id="GO:0016787">
    <property type="term" value="F:hydrolase activity"/>
    <property type="evidence" value="ECO:0007669"/>
    <property type="project" value="UniProtKB-KW"/>
</dbReference>
<gene>
    <name evidence="3" type="ORF">QTG54_008711</name>
</gene>
<keyword evidence="2" id="KW-0378">Hydrolase</keyword>
<organism evidence="3 4">
    <name type="scientific">Skeletonema marinoi</name>
    <dbReference type="NCBI Taxonomy" id="267567"/>
    <lineage>
        <taxon>Eukaryota</taxon>
        <taxon>Sar</taxon>
        <taxon>Stramenopiles</taxon>
        <taxon>Ochrophyta</taxon>
        <taxon>Bacillariophyta</taxon>
        <taxon>Coscinodiscophyceae</taxon>
        <taxon>Thalassiosirophycidae</taxon>
        <taxon>Thalassiosirales</taxon>
        <taxon>Skeletonemataceae</taxon>
        <taxon>Skeletonema</taxon>
        <taxon>Skeletonema marinoi-dohrnii complex</taxon>
    </lineage>
</organism>
<evidence type="ECO:0000256" key="2">
    <source>
        <dbReference type="ARBA" id="ARBA00022801"/>
    </source>
</evidence>
<dbReference type="AlphaFoldDB" id="A0AAD8Y6G3"/>
<dbReference type="PANTHER" id="PTHR43037">
    <property type="entry name" value="UNNAMED PRODUCT-RELATED"/>
    <property type="match status" value="1"/>
</dbReference>
<sequence>MTELECNKLIKRDITISECKEANPDDCNRSYFLHIPTSICNEQNNSIAGDNLPPTLPLVFAIHCFGCSAMTMYTSFAQHANEHNFVLVAPEGIKHSWNARHCCGYALDNQLDDVGFLSNIQSALSNEFAFVKPQFTYATGWSNGGFLVMHASELFRGIAPISGFIAGIESELKRGDIHGGKPLFIHQGMDDPYVRSTGCCHDLNLPKCCCNIAADTCTDVMDVARDWAVEVNGCKNDETLLAETSYANKDDGIRCLTSSNCISNTTICTYDHSGHFNQQSFDKAFPMANEVMNFFARDACEVNDGWWNGIDKTCSCNTERSGPLCLDKVVAEDRFKNVCYFYQSGICGDCQLHNIGSSCICNGKKTEKTWKDWKRRQIRQSRIY</sequence>
<dbReference type="Gene3D" id="3.40.50.1820">
    <property type="entry name" value="alpha/beta hydrolase"/>
    <property type="match status" value="1"/>
</dbReference>
<evidence type="ECO:0000313" key="4">
    <source>
        <dbReference type="Proteomes" id="UP001224775"/>
    </source>
</evidence>
<reference evidence="3" key="1">
    <citation type="submission" date="2023-06" db="EMBL/GenBank/DDBJ databases">
        <title>Survivors Of The Sea: Transcriptome response of Skeletonema marinoi to long-term dormancy.</title>
        <authorList>
            <person name="Pinder M.I.M."/>
            <person name="Kourtchenko O."/>
            <person name="Robertson E.K."/>
            <person name="Larsson T."/>
            <person name="Maumus F."/>
            <person name="Osuna-Cruz C.M."/>
            <person name="Vancaester E."/>
            <person name="Stenow R."/>
            <person name="Vandepoele K."/>
            <person name="Ploug H."/>
            <person name="Bruchert V."/>
            <person name="Godhe A."/>
            <person name="Topel M."/>
        </authorList>
    </citation>
    <scope>NUCLEOTIDE SEQUENCE</scope>
    <source>
        <strain evidence="3">R05AC</strain>
    </source>
</reference>
<evidence type="ECO:0000313" key="3">
    <source>
        <dbReference type="EMBL" id="KAK1740616.1"/>
    </source>
</evidence>
<evidence type="ECO:0008006" key="5">
    <source>
        <dbReference type="Google" id="ProtNLM"/>
    </source>
</evidence>
<dbReference type="Proteomes" id="UP001224775">
    <property type="component" value="Unassembled WGS sequence"/>
</dbReference>